<organism evidence="7 8">
    <name type="scientific">Marchantia polymorpha subsp. ruderalis</name>
    <dbReference type="NCBI Taxonomy" id="1480154"/>
    <lineage>
        <taxon>Eukaryota</taxon>
        <taxon>Viridiplantae</taxon>
        <taxon>Streptophyta</taxon>
        <taxon>Embryophyta</taxon>
        <taxon>Marchantiophyta</taxon>
        <taxon>Marchantiopsida</taxon>
        <taxon>Marchantiidae</taxon>
        <taxon>Marchantiales</taxon>
        <taxon>Marchantiaceae</taxon>
        <taxon>Marchantia</taxon>
    </lineage>
</organism>
<dbReference type="NCBIfam" id="TIGR00166">
    <property type="entry name" value="S6"/>
    <property type="match status" value="1"/>
</dbReference>
<dbReference type="GO" id="GO:0015935">
    <property type="term" value="C:small ribosomal subunit"/>
    <property type="evidence" value="ECO:0007669"/>
    <property type="project" value="TreeGrafter"/>
</dbReference>
<feature type="compositionally biased region" description="Acidic residues" evidence="6">
    <location>
        <begin position="289"/>
        <end position="315"/>
    </location>
</feature>
<keyword evidence="3" id="KW-0694">RNA-binding</keyword>
<keyword evidence="2" id="KW-0699">rRNA-binding</keyword>
<dbReference type="PANTHER" id="PTHR21011:SF1">
    <property type="entry name" value="SMALL RIBOSOMAL SUBUNIT PROTEIN BS6M"/>
    <property type="match status" value="1"/>
</dbReference>
<dbReference type="CDD" id="cd00473">
    <property type="entry name" value="bS6"/>
    <property type="match status" value="1"/>
</dbReference>
<dbReference type="InterPro" id="IPR020815">
    <property type="entry name" value="Ribosomal_bS6_CS"/>
</dbReference>
<dbReference type="Gene3D" id="3.30.70.60">
    <property type="match status" value="1"/>
</dbReference>
<feature type="region of interest" description="Disordered" evidence="6">
    <location>
        <begin position="268"/>
        <end position="328"/>
    </location>
</feature>
<accession>A0A176VT23</accession>
<dbReference type="Proteomes" id="UP000077202">
    <property type="component" value="Unassembled WGS sequence"/>
</dbReference>
<evidence type="ECO:0008006" key="9">
    <source>
        <dbReference type="Google" id="ProtNLM"/>
    </source>
</evidence>
<dbReference type="GO" id="GO:0070181">
    <property type="term" value="F:small ribosomal subunit rRNA binding"/>
    <property type="evidence" value="ECO:0007669"/>
    <property type="project" value="TreeGrafter"/>
</dbReference>
<dbReference type="GO" id="GO:0006412">
    <property type="term" value="P:translation"/>
    <property type="evidence" value="ECO:0007669"/>
    <property type="project" value="InterPro"/>
</dbReference>
<name>A0A176VT23_MARPO</name>
<dbReference type="GO" id="GO:0003735">
    <property type="term" value="F:structural constituent of ribosome"/>
    <property type="evidence" value="ECO:0007669"/>
    <property type="project" value="InterPro"/>
</dbReference>
<evidence type="ECO:0000313" key="8">
    <source>
        <dbReference type="Proteomes" id="UP000077202"/>
    </source>
</evidence>
<dbReference type="InterPro" id="IPR000529">
    <property type="entry name" value="Ribosomal_bS6"/>
</dbReference>
<comment type="similarity">
    <text evidence="1">Belongs to the bacterial ribosomal protein bS6 family.</text>
</comment>
<dbReference type="PANTHER" id="PTHR21011">
    <property type="entry name" value="MITOCHONDRIAL 28S RIBOSOMAL PROTEIN S6"/>
    <property type="match status" value="1"/>
</dbReference>
<dbReference type="InterPro" id="IPR035980">
    <property type="entry name" value="Ribosomal_bS6_sf"/>
</dbReference>
<proteinExistence type="inferred from homology"/>
<keyword evidence="4" id="KW-0689">Ribosomal protein</keyword>
<evidence type="ECO:0000256" key="4">
    <source>
        <dbReference type="ARBA" id="ARBA00022980"/>
    </source>
</evidence>
<evidence type="ECO:0000313" key="7">
    <source>
        <dbReference type="EMBL" id="OAE23245.1"/>
    </source>
</evidence>
<dbReference type="Pfam" id="PF01250">
    <property type="entry name" value="Ribosomal_S6"/>
    <property type="match status" value="1"/>
</dbReference>
<dbReference type="AlphaFoldDB" id="A0A176VT23"/>
<evidence type="ECO:0000256" key="3">
    <source>
        <dbReference type="ARBA" id="ARBA00022884"/>
    </source>
</evidence>
<evidence type="ECO:0000256" key="1">
    <source>
        <dbReference type="ARBA" id="ARBA00009512"/>
    </source>
</evidence>
<dbReference type="EMBL" id="LVLJ01002901">
    <property type="protein sequence ID" value="OAE23245.1"/>
    <property type="molecule type" value="Genomic_DNA"/>
</dbReference>
<keyword evidence="5" id="KW-0687">Ribonucleoprotein</keyword>
<reference evidence="7" key="1">
    <citation type="submission" date="2016-03" db="EMBL/GenBank/DDBJ databases">
        <title>Mechanisms controlling the formation of the plant cell surface in tip-growing cells are functionally conserved among land plants.</title>
        <authorList>
            <person name="Honkanen S."/>
            <person name="Jones V.A."/>
            <person name="Morieri G."/>
            <person name="Champion C."/>
            <person name="Hetherington A.J."/>
            <person name="Kelly S."/>
            <person name="Saint-Marcoux D."/>
            <person name="Proust H."/>
            <person name="Prescott H."/>
            <person name="Dolan L."/>
        </authorList>
    </citation>
    <scope>NUCLEOTIDE SEQUENCE [LARGE SCALE GENOMIC DNA]</scope>
    <source>
        <tissue evidence="7">Whole gametophyte</tissue>
    </source>
</reference>
<keyword evidence="8" id="KW-1185">Reference proteome</keyword>
<protein>
    <recommendedName>
        <fullName evidence="9">30S ribosomal protein S6</fullName>
    </recommendedName>
</protein>
<evidence type="ECO:0000256" key="6">
    <source>
        <dbReference type="SAM" id="MobiDB-lite"/>
    </source>
</evidence>
<dbReference type="SUPFAM" id="SSF54995">
    <property type="entry name" value="Ribosomal protein S6"/>
    <property type="match status" value="1"/>
</dbReference>
<dbReference type="InterPro" id="IPR014717">
    <property type="entry name" value="Transl_elong_EF1B/ribsomal_bS6"/>
</dbReference>
<evidence type="ECO:0000256" key="2">
    <source>
        <dbReference type="ARBA" id="ARBA00022730"/>
    </source>
</evidence>
<evidence type="ECO:0000256" key="5">
    <source>
        <dbReference type="ARBA" id="ARBA00023274"/>
    </source>
</evidence>
<sequence>MALASHPVGASASGIASRNLFVDSERGRFAPSREIFVAWNSSSSSRCGASNESSFSCRASCRSFITSCSSQHKRALCLSSWNYKCRVSNLTNGVSNTRSVRCSSLSFQDSDASSARAGDDAKLEKKKEQSFEEFLPDFDELSKDELQSFLNLELQSGLDMDTFLIIALSPVADKHYEIMFVIHEKNAEEVQSVIEKVTGFVLANKGFIYRINDWGMRRLAYKIKKAEKGNYVLMNIEIGTDVINDLNTMFEKDERVIRHMVMAQKEAISDDFEPPEEWRPSGASAEGEQAGEDDEDEEYEEYEEEEEEEGGEEELVQTVGDLVLERQK</sequence>
<comment type="caution">
    <text evidence="7">The sequence shown here is derived from an EMBL/GenBank/DDBJ whole genome shotgun (WGS) entry which is preliminary data.</text>
</comment>
<dbReference type="InterPro" id="IPR020814">
    <property type="entry name" value="Ribosomal_S6_plastid/chlpt"/>
</dbReference>
<dbReference type="HAMAP" id="MF_00360">
    <property type="entry name" value="Ribosomal_bS6"/>
    <property type="match status" value="1"/>
</dbReference>
<gene>
    <name evidence="7" type="ORF">AXG93_620s1120</name>
</gene>
<dbReference type="PROSITE" id="PS01048">
    <property type="entry name" value="RIBOSOMAL_S6"/>
    <property type="match status" value="1"/>
</dbReference>
<dbReference type="GO" id="GO:0005737">
    <property type="term" value="C:cytoplasm"/>
    <property type="evidence" value="ECO:0007669"/>
    <property type="project" value="UniProtKB-ARBA"/>
</dbReference>